<dbReference type="Gene3D" id="3.40.50.10810">
    <property type="entry name" value="Tandem AAA-ATPase domain"/>
    <property type="match status" value="1"/>
</dbReference>
<dbReference type="AlphaFoldDB" id="A0A6N2Z0J8"/>
<feature type="domain" description="Helicase ATP-binding" evidence="1">
    <location>
        <begin position="13"/>
        <end position="177"/>
    </location>
</feature>
<name>A0A6N2Z0J8_9FIRM</name>
<gene>
    <name evidence="2" type="ORF">VRLFYP33_00383</name>
</gene>
<protein>
    <recommendedName>
        <fullName evidence="1">Helicase ATP-binding domain-containing protein</fullName>
    </recommendedName>
</protein>
<dbReference type="PROSITE" id="PS51192">
    <property type="entry name" value="HELICASE_ATP_BIND_1"/>
    <property type="match status" value="1"/>
</dbReference>
<dbReference type="SMART" id="SM00487">
    <property type="entry name" value="DEXDc"/>
    <property type="match status" value="1"/>
</dbReference>
<sequence length="452" mass="51117">MQFTPHSYQRAAIDALLTHTHYGLMLDMGLGKTVITLTAIKALLDDWAVAKVLIIAPKKVADSTWATESQKWDHTKDLRVVKVMGSEDKRRQALAADADIYIINREMVVWLCEQYKQLPFDMLIIDESSNFKNPQAKRFKALKKQRGVFSRIVLLTGTPAPNTLEDLWAQVYLLDGGERLGRTITAYRSKYFTSAMTNGHVVYSYKIRKGADTAIHNKIRDVCLSMKKQDVMDEITMQDGYISRVVKVALTPDEEATYNDMERDFVLALPDDEIISAASAATLSNKLLQLANGSIYTDEGDVVTIHRRKVGALREIASKEGNMLVFYNFKHDRDAIREAFPDAVDLADDETLRAWNAGEIKMLLAHPASAGYGLNLQQGGHVIVWYGMTWSLEQYLQANARLNRQGQEHTVTIYHLLTTGTIDSQVMRALERKEKGQNALLEAIKLRRDSYR</sequence>
<dbReference type="GO" id="GO:0005524">
    <property type="term" value="F:ATP binding"/>
    <property type="evidence" value="ECO:0007669"/>
    <property type="project" value="InterPro"/>
</dbReference>
<dbReference type="InterPro" id="IPR000330">
    <property type="entry name" value="SNF2_N"/>
</dbReference>
<organism evidence="2">
    <name type="scientific">Veillonella ratti</name>
    <dbReference type="NCBI Taxonomy" id="103892"/>
    <lineage>
        <taxon>Bacteria</taxon>
        <taxon>Bacillati</taxon>
        <taxon>Bacillota</taxon>
        <taxon>Negativicutes</taxon>
        <taxon>Veillonellales</taxon>
        <taxon>Veillonellaceae</taxon>
        <taxon>Veillonella</taxon>
    </lineage>
</organism>
<evidence type="ECO:0000259" key="1">
    <source>
        <dbReference type="PROSITE" id="PS51192"/>
    </source>
</evidence>
<dbReference type="EMBL" id="CACRUX010000012">
    <property type="protein sequence ID" value="VYT72879.1"/>
    <property type="molecule type" value="Genomic_DNA"/>
</dbReference>
<proteinExistence type="predicted"/>
<evidence type="ECO:0000313" key="2">
    <source>
        <dbReference type="EMBL" id="VYT72879.1"/>
    </source>
</evidence>
<dbReference type="SUPFAM" id="SSF52540">
    <property type="entry name" value="P-loop containing nucleoside triphosphate hydrolases"/>
    <property type="match status" value="2"/>
</dbReference>
<dbReference type="PANTHER" id="PTHR10799">
    <property type="entry name" value="SNF2/RAD54 HELICASE FAMILY"/>
    <property type="match status" value="1"/>
</dbReference>
<accession>A0A6N2Z0J8</accession>
<dbReference type="InterPro" id="IPR038718">
    <property type="entry name" value="SNF2-like_sf"/>
</dbReference>
<dbReference type="RefSeq" id="WP_156704038.1">
    <property type="nucleotide sequence ID" value="NZ_CACRUX010000012.1"/>
</dbReference>
<reference evidence="2" key="1">
    <citation type="submission" date="2019-11" db="EMBL/GenBank/DDBJ databases">
        <authorList>
            <person name="Feng L."/>
        </authorList>
    </citation>
    <scope>NUCLEOTIDE SEQUENCE</scope>
    <source>
        <strain evidence="2">VrattiLFYP33</strain>
    </source>
</reference>
<dbReference type="InterPro" id="IPR014001">
    <property type="entry name" value="Helicase_ATP-bd"/>
</dbReference>
<dbReference type="Gene3D" id="3.40.50.300">
    <property type="entry name" value="P-loop containing nucleotide triphosphate hydrolases"/>
    <property type="match status" value="1"/>
</dbReference>
<dbReference type="Pfam" id="PF00176">
    <property type="entry name" value="SNF2-rel_dom"/>
    <property type="match status" value="1"/>
</dbReference>
<dbReference type="InterPro" id="IPR027417">
    <property type="entry name" value="P-loop_NTPase"/>
</dbReference>